<sequence>VTVTQRVMDCCLTVKNQTIDKSALVDYHRQTSGQGCSVDAMILVTRRKINLCVPADELWVVNVVKKVDEKKERCKNSKYRGRGCKDMKRAV</sequence>
<organism evidence="1 2">
    <name type="scientific">Nibea albiflora</name>
    <name type="common">Yellow drum</name>
    <name type="synonym">Corvina albiflora</name>
    <dbReference type="NCBI Taxonomy" id="240163"/>
    <lineage>
        <taxon>Eukaryota</taxon>
        <taxon>Metazoa</taxon>
        <taxon>Chordata</taxon>
        <taxon>Craniata</taxon>
        <taxon>Vertebrata</taxon>
        <taxon>Euteleostomi</taxon>
        <taxon>Actinopterygii</taxon>
        <taxon>Neopterygii</taxon>
        <taxon>Teleostei</taxon>
        <taxon>Neoteleostei</taxon>
        <taxon>Acanthomorphata</taxon>
        <taxon>Eupercaria</taxon>
        <taxon>Sciaenidae</taxon>
        <taxon>Nibea</taxon>
    </lineage>
</organism>
<protein>
    <submittedName>
        <fullName evidence="1">Uncharacterized protein</fullName>
    </submittedName>
</protein>
<accession>A0ACB7FC21</accession>
<reference evidence="1" key="1">
    <citation type="submission" date="2020-04" db="EMBL/GenBank/DDBJ databases">
        <title>A chromosome-scale assembly and high-density genetic map of the yellow drum (Nibea albiflora) genome.</title>
        <authorList>
            <person name="Xu D."/>
            <person name="Zhang W."/>
            <person name="Chen R."/>
            <person name="Tan P."/>
            <person name="Wang L."/>
            <person name="Song H."/>
            <person name="Tian L."/>
            <person name="Zhu Q."/>
            <person name="Wang B."/>
        </authorList>
    </citation>
    <scope>NUCLEOTIDE SEQUENCE</scope>
    <source>
        <strain evidence="1">ZJHYS-2018</strain>
    </source>
</reference>
<feature type="non-terminal residue" evidence="1">
    <location>
        <position position="1"/>
    </location>
</feature>
<dbReference type="EMBL" id="CM024801">
    <property type="protein sequence ID" value="KAG8011724.1"/>
    <property type="molecule type" value="Genomic_DNA"/>
</dbReference>
<evidence type="ECO:0000313" key="2">
    <source>
        <dbReference type="Proteomes" id="UP000805704"/>
    </source>
</evidence>
<comment type="caution">
    <text evidence="1">The sequence shown here is derived from an EMBL/GenBank/DDBJ whole genome shotgun (WGS) entry which is preliminary data.</text>
</comment>
<dbReference type="Proteomes" id="UP000805704">
    <property type="component" value="Chromosome 13"/>
</dbReference>
<proteinExistence type="predicted"/>
<evidence type="ECO:0000313" key="1">
    <source>
        <dbReference type="EMBL" id="KAG8011724.1"/>
    </source>
</evidence>
<name>A0ACB7FC21_NIBAL</name>
<gene>
    <name evidence="1" type="ORF">GBF38_004024</name>
</gene>
<keyword evidence="2" id="KW-1185">Reference proteome</keyword>